<gene>
    <name evidence="3" type="ORF">S01H1_02706</name>
</gene>
<dbReference type="InterPro" id="IPR000700">
    <property type="entry name" value="PAS-assoc_C"/>
</dbReference>
<name>X0S3W0_9ZZZZ</name>
<sequence>ESEEGYRKLIETSPDAILVHIDQKIVFMNPAGLEIIGAHNSSEIMGKSILDLTHPDYLEVIKRRQELLKKGDAPRNEYFKAIRLDGSVIDVETTSARVTYQGKSAIMATIRDITNRLKAEAKLQQYLENLEEEITVRKRMEERIVHLNAVLRAIRKVNQLIVTEKDRDRLLKVACRSLVETRGYYNAWIALLDQSGKLVTTAEAGLGKKFLPLQERWRAGELPHCARVALAEPGVSVIEDPATTCKDCPLAGAYTERWGLSCRLESGGNIYGLLTVSVTADYAADE</sequence>
<dbReference type="Pfam" id="PF00989">
    <property type="entry name" value="PAS"/>
    <property type="match status" value="1"/>
</dbReference>
<dbReference type="AlphaFoldDB" id="X0S3W0"/>
<dbReference type="InterPro" id="IPR000014">
    <property type="entry name" value="PAS"/>
</dbReference>
<dbReference type="InterPro" id="IPR035965">
    <property type="entry name" value="PAS-like_dom_sf"/>
</dbReference>
<dbReference type="PROSITE" id="PS50113">
    <property type="entry name" value="PAC"/>
    <property type="match status" value="1"/>
</dbReference>
<feature type="non-terminal residue" evidence="3">
    <location>
        <position position="1"/>
    </location>
</feature>
<organism evidence="3">
    <name type="scientific">marine sediment metagenome</name>
    <dbReference type="NCBI Taxonomy" id="412755"/>
    <lineage>
        <taxon>unclassified sequences</taxon>
        <taxon>metagenomes</taxon>
        <taxon>ecological metagenomes</taxon>
    </lineage>
</organism>
<dbReference type="CDD" id="cd00130">
    <property type="entry name" value="PAS"/>
    <property type="match status" value="1"/>
</dbReference>
<dbReference type="Gene3D" id="3.30.450.20">
    <property type="entry name" value="PAS domain"/>
    <property type="match status" value="1"/>
</dbReference>
<dbReference type="SMART" id="SM00091">
    <property type="entry name" value="PAS"/>
    <property type="match status" value="1"/>
</dbReference>
<evidence type="ECO:0000313" key="3">
    <source>
        <dbReference type="EMBL" id="GAF70607.1"/>
    </source>
</evidence>
<dbReference type="Gene3D" id="3.30.450.40">
    <property type="match status" value="1"/>
</dbReference>
<proteinExistence type="predicted"/>
<dbReference type="PROSITE" id="PS50112">
    <property type="entry name" value="PAS"/>
    <property type="match status" value="1"/>
</dbReference>
<dbReference type="EMBL" id="BARS01001349">
    <property type="protein sequence ID" value="GAF70607.1"/>
    <property type="molecule type" value="Genomic_DNA"/>
</dbReference>
<reference evidence="3" key="1">
    <citation type="journal article" date="2014" name="Front. Microbiol.">
        <title>High frequency of phylogenetically diverse reductive dehalogenase-homologous genes in deep subseafloor sedimentary metagenomes.</title>
        <authorList>
            <person name="Kawai M."/>
            <person name="Futagami T."/>
            <person name="Toyoda A."/>
            <person name="Takaki Y."/>
            <person name="Nishi S."/>
            <person name="Hori S."/>
            <person name="Arai W."/>
            <person name="Tsubouchi T."/>
            <person name="Morono Y."/>
            <person name="Uchiyama I."/>
            <person name="Ito T."/>
            <person name="Fujiyama A."/>
            <person name="Inagaki F."/>
            <person name="Takami H."/>
        </authorList>
    </citation>
    <scope>NUCLEOTIDE SEQUENCE</scope>
    <source>
        <strain evidence="3">Expedition CK06-06</strain>
    </source>
</reference>
<feature type="domain" description="PAC" evidence="2">
    <location>
        <begin position="75"/>
        <end position="125"/>
    </location>
</feature>
<accession>X0S3W0</accession>
<dbReference type="GO" id="GO:0006355">
    <property type="term" value="P:regulation of DNA-templated transcription"/>
    <property type="evidence" value="ECO:0007669"/>
    <property type="project" value="InterPro"/>
</dbReference>
<dbReference type="NCBIfam" id="TIGR00229">
    <property type="entry name" value="sensory_box"/>
    <property type="match status" value="1"/>
</dbReference>
<dbReference type="SUPFAM" id="SSF55781">
    <property type="entry name" value="GAF domain-like"/>
    <property type="match status" value="1"/>
</dbReference>
<protein>
    <recommendedName>
        <fullName evidence="4">PAS domain-containing protein</fullName>
    </recommendedName>
</protein>
<dbReference type="InterPro" id="IPR013767">
    <property type="entry name" value="PAS_fold"/>
</dbReference>
<dbReference type="SUPFAM" id="SSF55785">
    <property type="entry name" value="PYP-like sensor domain (PAS domain)"/>
    <property type="match status" value="1"/>
</dbReference>
<evidence type="ECO:0008006" key="4">
    <source>
        <dbReference type="Google" id="ProtNLM"/>
    </source>
</evidence>
<feature type="domain" description="PAS" evidence="1">
    <location>
        <begin position="2"/>
        <end position="72"/>
    </location>
</feature>
<dbReference type="InterPro" id="IPR029016">
    <property type="entry name" value="GAF-like_dom_sf"/>
</dbReference>
<evidence type="ECO:0000259" key="2">
    <source>
        <dbReference type="PROSITE" id="PS50113"/>
    </source>
</evidence>
<comment type="caution">
    <text evidence="3">The sequence shown here is derived from an EMBL/GenBank/DDBJ whole genome shotgun (WGS) entry which is preliminary data.</text>
</comment>
<evidence type="ECO:0000259" key="1">
    <source>
        <dbReference type="PROSITE" id="PS50112"/>
    </source>
</evidence>
<feature type="non-terminal residue" evidence="3">
    <location>
        <position position="286"/>
    </location>
</feature>